<proteinExistence type="predicted"/>
<keyword evidence="3" id="KW-1185">Reference proteome</keyword>
<evidence type="ECO:0000313" key="3">
    <source>
        <dbReference type="Proteomes" id="UP001501822"/>
    </source>
</evidence>
<dbReference type="EMBL" id="BAAABM010000007">
    <property type="protein sequence ID" value="GAA0319820.1"/>
    <property type="molecule type" value="Genomic_DNA"/>
</dbReference>
<organism evidence="2 3">
    <name type="scientific">Actinoallomurus spadix</name>
    <dbReference type="NCBI Taxonomy" id="79912"/>
    <lineage>
        <taxon>Bacteria</taxon>
        <taxon>Bacillati</taxon>
        <taxon>Actinomycetota</taxon>
        <taxon>Actinomycetes</taxon>
        <taxon>Streptosporangiales</taxon>
        <taxon>Thermomonosporaceae</taxon>
        <taxon>Actinoallomurus</taxon>
    </lineage>
</organism>
<gene>
    <name evidence="2" type="ORF">GCM10010151_06910</name>
</gene>
<name>A0ABP3FNJ6_9ACTN</name>
<reference evidence="3" key="1">
    <citation type="journal article" date="2019" name="Int. J. Syst. Evol. Microbiol.">
        <title>The Global Catalogue of Microorganisms (GCM) 10K type strain sequencing project: providing services to taxonomists for standard genome sequencing and annotation.</title>
        <authorList>
            <consortium name="The Broad Institute Genomics Platform"/>
            <consortium name="The Broad Institute Genome Sequencing Center for Infectious Disease"/>
            <person name="Wu L."/>
            <person name="Ma J."/>
        </authorList>
    </citation>
    <scope>NUCLEOTIDE SEQUENCE [LARGE SCALE GENOMIC DNA]</scope>
    <source>
        <strain evidence="3">JCM 3146</strain>
    </source>
</reference>
<protein>
    <submittedName>
        <fullName evidence="2">Uncharacterized protein</fullName>
    </submittedName>
</protein>
<feature type="region of interest" description="Disordered" evidence="1">
    <location>
        <begin position="37"/>
        <end position="68"/>
    </location>
</feature>
<comment type="caution">
    <text evidence="2">The sequence shown here is derived from an EMBL/GenBank/DDBJ whole genome shotgun (WGS) entry which is preliminary data.</text>
</comment>
<dbReference type="Proteomes" id="UP001501822">
    <property type="component" value="Unassembled WGS sequence"/>
</dbReference>
<accession>A0ABP3FNJ6</accession>
<evidence type="ECO:0000313" key="2">
    <source>
        <dbReference type="EMBL" id="GAA0319820.1"/>
    </source>
</evidence>
<sequence>MQLRSGGVQGGELVVERAGLLRDVCSRGDQHAAIVPQAGRARDRRSPQAAANGETGYAPAKGMARESAHANGKVCFIRYD</sequence>
<evidence type="ECO:0000256" key="1">
    <source>
        <dbReference type="SAM" id="MobiDB-lite"/>
    </source>
</evidence>